<name>A0A934T284_9BURK</name>
<dbReference type="PANTHER" id="PTHR36151:SF3">
    <property type="entry name" value="ER-BOUND OXYGENASE MPAB_MPAB'_RUBBER OXYGENASE CATALYTIC DOMAIN-CONTAINING PROTEIN"/>
    <property type="match status" value="1"/>
</dbReference>
<dbReference type="RefSeq" id="WP_200596167.1">
    <property type="nucleotide sequence ID" value="NZ_JAEPBG010000013.1"/>
</dbReference>
<dbReference type="EMBL" id="JAEPBG010000013">
    <property type="protein sequence ID" value="MBK4737684.1"/>
    <property type="molecule type" value="Genomic_DNA"/>
</dbReference>
<dbReference type="PANTHER" id="PTHR36151">
    <property type="entry name" value="BLR2777 PROTEIN"/>
    <property type="match status" value="1"/>
</dbReference>
<evidence type="ECO:0000313" key="3">
    <source>
        <dbReference type="Proteomes" id="UP000622890"/>
    </source>
</evidence>
<feature type="domain" description="ER-bound oxygenase mpaB/mpaB'/Rubber oxygenase catalytic" evidence="1">
    <location>
        <begin position="53"/>
        <end position="276"/>
    </location>
</feature>
<dbReference type="InterPro" id="IPR018713">
    <property type="entry name" value="MPAB/Lcp_cat_dom"/>
</dbReference>
<sequence>MNNDRTEFRLFSPLQRRVEHIGTTYLFESASQRIDFTRPIGAPAFLEPDSVSWNVFKNPLSLFIGGVAAVILELAEPKVGTAVWRHTGFKEHPLRRLRNTGLAAMATVYAAESQARNLIQRINTMHSRVSGVTAEGLAYRADDPRLLDWVYATASFGFIQAHHVYARQLSSEDCDRYYRESTLAAHLYGAYGAPKSRRQLDDLFAFTAPTLVPSSAMFEFLKIMSSRPLLPAQLHRLQPMLVRAAIDIIPDDLRIRLRLDHTQCLRPWERAFLRRAGGFADRLVLAGMPPVLACQRMGLPDHYLYRSQKA</sequence>
<reference evidence="2" key="1">
    <citation type="submission" date="2021-01" db="EMBL/GenBank/DDBJ databases">
        <title>Genome sequence of strain Noviherbaspirillum sp. DKR-6.</title>
        <authorList>
            <person name="Chaudhary D.K."/>
        </authorList>
    </citation>
    <scope>NUCLEOTIDE SEQUENCE</scope>
    <source>
        <strain evidence="2">DKR-6</strain>
    </source>
</reference>
<evidence type="ECO:0000313" key="2">
    <source>
        <dbReference type="EMBL" id="MBK4737684.1"/>
    </source>
</evidence>
<gene>
    <name evidence="2" type="ORF">JJB74_23940</name>
</gene>
<proteinExistence type="predicted"/>
<comment type="caution">
    <text evidence="2">The sequence shown here is derived from an EMBL/GenBank/DDBJ whole genome shotgun (WGS) entry which is preliminary data.</text>
</comment>
<keyword evidence="3" id="KW-1185">Reference proteome</keyword>
<protein>
    <submittedName>
        <fullName evidence="2">DUF2236 domain-containing protein</fullName>
    </submittedName>
</protein>
<accession>A0A934T284</accession>
<dbReference type="Pfam" id="PF09995">
    <property type="entry name" value="MPAB_Lcp_cat"/>
    <property type="match status" value="1"/>
</dbReference>
<dbReference type="AlphaFoldDB" id="A0A934T284"/>
<dbReference type="Proteomes" id="UP000622890">
    <property type="component" value="Unassembled WGS sequence"/>
</dbReference>
<organism evidence="2 3">
    <name type="scientific">Noviherbaspirillum pedocola</name>
    <dbReference type="NCBI Taxonomy" id="2801341"/>
    <lineage>
        <taxon>Bacteria</taxon>
        <taxon>Pseudomonadati</taxon>
        <taxon>Pseudomonadota</taxon>
        <taxon>Betaproteobacteria</taxon>
        <taxon>Burkholderiales</taxon>
        <taxon>Oxalobacteraceae</taxon>
        <taxon>Noviherbaspirillum</taxon>
    </lineage>
</organism>
<evidence type="ECO:0000259" key="1">
    <source>
        <dbReference type="Pfam" id="PF09995"/>
    </source>
</evidence>
<dbReference type="GO" id="GO:0016491">
    <property type="term" value="F:oxidoreductase activity"/>
    <property type="evidence" value="ECO:0007669"/>
    <property type="project" value="InterPro"/>
</dbReference>